<feature type="signal peptide" evidence="1">
    <location>
        <begin position="1"/>
        <end position="22"/>
    </location>
</feature>
<reference evidence="2 3" key="1">
    <citation type="submission" date="2024-03" db="EMBL/GenBank/DDBJ databases">
        <title>Natural products discovery in diverse microorganisms through a two-stage MS feature dereplication strategy.</title>
        <authorList>
            <person name="Zhang R."/>
        </authorList>
    </citation>
    <scope>NUCLEOTIDE SEQUENCE [LARGE SCALE GENOMIC DNA]</scope>
    <source>
        <strain evidence="2 3">18930</strain>
    </source>
</reference>
<keyword evidence="1" id="KW-0732">Signal</keyword>
<dbReference type="Pfam" id="PF10824">
    <property type="entry name" value="T7SS_ESX_EspC"/>
    <property type="match status" value="1"/>
</dbReference>
<dbReference type="EMBL" id="CP147846">
    <property type="protein sequence ID" value="WXG71360.1"/>
    <property type="molecule type" value="Genomic_DNA"/>
</dbReference>
<keyword evidence="3" id="KW-1185">Reference proteome</keyword>
<dbReference type="Proteomes" id="UP001432000">
    <property type="component" value="Chromosome"/>
</dbReference>
<proteinExistence type="predicted"/>
<gene>
    <name evidence="2" type="ORF">WDS16_13250</name>
</gene>
<protein>
    <submittedName>
        <fullName evidence="2">Type VII secretion target</fullName>
    </submittedName>
</protein>
<accession>A0ABZ2PSY3</accession>
<evidence type="ECO:0000313" key="2">
    <source>
        <dbReference type="EMBL" id="WXG71360.1"/>
    </source>
</evidence>
<dbReference type="RefSeq" id="WP_338893090.1">
    <property type="nucleotide sequence ID" value="NZ_CP147846.1"/>
</dbReference>
<feature type="chain" id="PRO_5045742224" evidence="1">
    <location>
        <begin position="23"/>
        <end position="99"/>
    </location>
</feature>
<evidence type="ECO:0000256" key="1">
    <source>
        <dbReference type="SAM" id="SignalP"/>
    </source>
</evidence>
<evidence type="ECO:0000313" key="3">
    <source>
        <dbReference type="Proteomes" id="UP001432000"/>
    </source>
</evidence>
<dbReference type="InterPro" id="IPR022536">
    <property type="entry name" value="EspC"/>
</dbReference>
<organism evidence="2 3">
    <name type="scientific">Rhodococcus sovatensis</name>
    <dbReference type="NCBI Taxonomy" id="1805840"/>
    <lineage>
        <taxon>Bacteria</taxon>
        <taxon>Bacillati</taxon>
        <taxon>Actinomycetota</taxon>
        <taxon>Actinomycetes</taxon>
        <taxon>Mycobacteriales</taxon>
        <taxon>Nocardiaceae</taxon>
        <taxon>Rhodococcus</taxon>
    </lineage>
</organism>
<sequence length="99" mass="9252">MTEISAVSAGVHAYATTMGAAAAQVATAAAATTACGPAVLAPVFGLIGTEFLAAFTGVHGAHGAAVGKLAETVASLGVAASASSGAYDLADAQTAASLM</sequence>
<name>A0ABZ2PSY3_9NOCA</name>